<organism evidence="3 4">
    <name type="scientific">Elliptochloris bilobata</name>
    <dbReference type="NCBI Taxonomy" id="381761"/>
    <lineage>
        <taxon>Eukaryota</taxon>
        <taxon>Viridiplantae</taxon>
        <taxon>Chlorophyta</taxon>
        <taxon>core chlorophytes</taxon>
        <taxon>Trebouxiophyceae</taxon>
        <taxon>Trebouxiophyceae incertae sedis</taxon>
        <taxon>Elliptochloris clade</taxon>
        <taxon>Elliptochloris</taxon>
    </lineage>
</organism>
<dbReference type="EMBL" id="JALJOU010000019">
    <property type="protein sequence ID" value="KAK9838371.1"/>
    <property type="molecule type" value="Genomic_DNA"/>
</dbReference>
<protein>
    <recommendedName>
        <fullName evidence="2">Protein kinase domain-containing protein</fullName>
    </recommendedName>
</protein>
<dbReference type="GO" id="GO:0004672">
    <property type="term" value="F:protein kinase activity"/>
    <property type="evidence" value="ECO:0007669"/>
    <property type="project" value="InterPro"/>
</dbReference>
<evidence type="ECO:0000259" key="2">
    <source>
        <dbReference type="PROSITE" id="PS50011"/>
    </source>
</evidence>
<dbReference type="AlphaFoldDB" id="A0AAW1RY80"/>
<evidence type="ECO:0000313" key="4">
    <source>
        <dbReference type="Proteomes" id="UP001445335"/>
    </source>
</evidence>
<dbReference type="CDD" id="cd05121">
    <property type="entry name" value="ABC1_ADCK3-like"/>
    <property type="match status" value="1"/>
</dbReference>
<comment type="similarity">
    <text evidence="1">Belongs to the protein kinase superfamily. ADCK protein kinase family.</text>
</comment>
<dbReference type="InterPro" id="IPR000719">
    <property type="entry name" value="Prot_kinase_dom"/>
</dbReference>
<dbReference type="InterPro" id="IPR011009">
    <property type="entry name" value="Kinase-like_dom_sf"/>
</dbReference>
<dbReference type="PANTHER" id="PTHR10566">
    <property type="entry name" value="CHAPERONE-ACTIVITY OF BC1 COMPLEX CABC1 -RELATED"/>
    <property type="match status" value="1"/>
</dbReference>
<dbReference type="PROSITE" id="PS50011">
    <property type="entry name" value="PROTEIN_KINASE_DOM"/>
    <property type="match status" value="1"/>
</dbReference>
<dbReference type="GO" id="GO:0005524">
    <property type="term" value="F:ATP binding"/>
    <property type="evidence" value="ECO:0007669"/>
    <property type="project" value="InterPro"/>
</dbReference>
<dbReference type="InterPro" id="IPR050154">
    <property type="entry name" value="UbiB_kinase"/>
</dbReference>
<dbReference type="PANTHER" id="PTHR10566:SF117">
    <property type="entry name" value="UNUSUAL PROTEIN KINASE-RELATED"/>
    <property type="match status" value="1"/>
</dbReference>
<proteinExistence type="inferred from homology"/>
<dbReference type="GO" id="GO:0009507">
    <property type="term" value="C:chloroplast"/>
    <property type="evidence" value="ECO:0007669"/>
    <property type="project" value="TreeGrafter"/>
</dbReference>
<dbReference type="Proteomes" id="UP001445335">
    <property type="component" value="Unassembled WGS sequence"/>
</dbReference>
<feature type="domain" description="Protein kinase" evidence="2">
    <location>
        <begin position="175"/>
        <end position="516"/>
    </location>
</feature>
<evidence type="ECO:0000256" key="1">
    <source>
        <dbReference type="ARBA" id="ARBA00009670"/>
    </source>
</evidence>
<dbReference type="Pfam" id="PF03109">
    <property type="entry name" value="ABC1"/>
    <property type="match status" value="1"/>
</dbReference>
<comment type="caution">
    <text evidence="3">The sequence shown here is derived from an EMBL/GenBank/DDBJ whole genome shotgun (WGS) entry which is preliminary data.</text>
</comment>
<gene>
    <name evidence="3" type="ORF">WJX81_007765</name>
</gene>
<reference evidence="3 4" key="1">
    <citation type="journal article" date="2024" name="Nat. Commun.">
        <title>Phylogenomics reveals the evolutionary origins of lichenization in chlorophyte algae.</title>
        <authorList>
            <person name="Puginier C."/>
            <person name="Libourel C."/>
            <person name="Otte J."/>
            <person name="Skaloud P."/>
            <person name="Haon M."/>
            <person name="Grisel S."/>
            <person name="Petersen M."/>
            <person name="Berrin J.G."/>
            <person name="Delaux P.M."/>
            <person name="Dal Grande F."/>
            <person name="Keller J."/>
        </authorList>
    </citation>
    <scope>NUCLEOTIDE SEQUENCE [LARGE SCALE GENOMIC DNA]</scope>
    <source>
        <strain evidence="3 4">SAG 245.80</strain>
    </source>
</reference>
<name>A0AAW1RY80_9CHLO</name>
<evidence type="ECO:0000313" key="3">
    <source>
        <dbReference type="EMBL" id="KAK9838371.1"/>
    </source>
</evidence>
<accession>A0AAW1RY80</accession>
<dbReference type="InterPro" id="IPR004147">
    <property type="entry name" value="ABC1_dom"/>
</dbReference>
<keyword evidence="4" id="KW-1185">Reference proteome</keyword>
<sequence>MAPLSNSGGHGCTARAQGLSFAPGHGQQLNFASASVSMQLLEYQGADGADLPLVYSPEAIDDFWGRRPVDVASRAMQLLGIGGSFFAKFAWDFFTGRLAATEVQRAIELRNIVTSLGPAFIKLGQALSIRPDLLSPAAMVELQKLCDKVPSFDSGVAMRLVDEELGRPWQEVYSELTAEPIAAASLGQVYKGRLKNGDVVAVKVQRPYVLETVTIDLFIVRKLGVFLRRYPEIRTDVVALIDEWASRFFEELDYVNEGRNATAFAESLRVDLPQVVVPRTYSEFTTRRVLTCEWIEGEKLSQSRADDVASLVNVGLICYLKQLLDTGLFHADPHPGNLIRTPDGRLAILDMGLMTRVDETISVGMLEAIAHLVHRDYDRIVQDFVTLQFIPRGTDLSPIMPVLAKVFDQALAGGGAKSINFQELAADLAQITFDFPFVIPPYFALIIRAISVLEGIALVGDPGFAIVDQSYPYVARRLLASDSPQLREALRYMIYGKEGRFNAERLIDLLDAYEDFAAAKKSARGDMDALPSARAAPPALRFVLSPEGAFFRAFLTKEIVVCVDALSRAGGGALAGALGLGGAALPIPLPGAARWWLPLAPALTLEDRQAIANVTVVAEYLTGERGRQAAGRRAGSSNALPLLASLADLAPLLAAVAPDLVRGLASRVSARLLRELYVP</sequence>
<dbReference type="SUPFAM" id="SSF56112">
    <property type="entry name" value="Protein kinase-like (PK-like)"/>
    <property type="match status" value="1"/>
</dbReference>